<name>A0A9D2HQ25_9BACE</name>
<evidence type="ECO:0000313" key="15">
    <source>
        <dbReference type="Proteomes" id="UP000823860"/>
    </source>
</evidence>
<dbReference type="SUPFAM" id="SSF49464">
    <property type="entry name" value="Carboxypeptidase regulatory domain-like"/>
    <property type="match status" value="1"/>
</dbReference>
<evidence type="ECO:0000256" key="6">
    <source>
        <dbReference type="ARBA" id="ARBA00023136"/>
    </source>
</evidence>
<dbReference type="InterPro" id="IPR037066">
    <property type="entry name" value="Plug_dom_sf"/>
</dbReference>
<dbReference type="Gene3D" id="2.170.130.10">
    <property type="entry name" value="TonB-dependent receptor, plug domain"/>
    <property type="match status" value="1"/>
</dbReference>
<keyword evidence="14" id="KW-0675">Receptor</keyword>
<evidence type="ECO:0000256" key="10">
    <source>
        <dbReference type="SAM" id="MobiDB-lite"/>
    </source>
</evidence>
<dbReference type="Proteomes" id="UP000823860">
    <property type="component" value="Unassembled WGS sequence"/>
</dbReference>
<evidence type="ECO:0000256" key="3">
    <source>
        <dbReference type="ARBA" id="ARBA00022452"/>
    </source>
</evidence>
<reference evidence="14" key="1">
    <citation type="journal article" date="2021" name="PeerJ">
        <title>Extensive microbial diversity within the chicken gut microbiome revealed by metagenomics and culture.</title>
        <authorList>
            <person name="Gilroy R."/>
            <person name="Ravi A."/>
            <person name="Getino M."/>
            <person name="Pursley I."/>
            <person name="Horton D.L."/>
            <person name="Alikhan N.F."/>
            <person name="Baker D."/>
            <person name="Gharbi K."/>
            <person name="Hall N."/>
            <person name="Watson M."/>
            <person name="Adriaenssens E.M."/>
            <person name="Foster-Nyarko E."/>
            <person name="Jarju S."/>
            <person name="Secka A."/>
            <person name="Antonio M."/>
            <person name="Oren A."/>
            <person name="Chaudhuri R.R."/>
            <person name="La Ragione R."/>
            <person name="Hildebrand F."/>
            <person name="Pallen M.J."/>
        </authorList>
    </citation>
    <scope>NUCLEOTIDE SEQUENCE</scope>
    <source>
        <strain evidence="14">ChiHecec1B25-7008</strain>
    </source>
</reference>
<dbReference type="InterPro" id="IPR008969">
    <property type="entry name" value="CarboxyPept-like_regulatory"/>
</dbReference>
<dbReference type="InterPro" id="IPR000531">
    <property type="entry name" value="Beta-barrel_TonB"/>
</dbReference>
<organism evidence="14 15">
    <name type="scientific">Candidatus Bacteroides intestinavium</name>
    <dbReference type="NCBI Taxonomy" id="2838469"/>
    <lineage>
        <taxon>Bacteria</taxon>
        <taxon>Pseudomonadati</taxon>
        <taxon>Bacteroidota</taxon>
        <taxon>Bacteroidia</taxon>
        <taxon>Bacteroidales</taxon>
        <taxon>Bacteroidaceae</taxon>
        <taxon>Bacteroides</taxon>
    </lineage>
</organism>
<gene>
    <name evidence="14" type="ORF">H9785_00805</name>
</gene>
<dbReference type="InterPro" id="IPR023997">
    <property type="entry name" value="TonB-dep_OMP_SusC/RagA_CS"/>
</dbReference>
<dbReference type="GO" id="GO:0009279">
    <property type="term" value="C:cell outer membrane"/>
    <property type="evidence" value="ECO:0007669"/>
    <property type="project" value="UniProtKB-SubCell"/>
</dbReference>
<evidence type="ECO:0000256" key="11">
    <source>
        <dbReference type="SAM" id="SignalP"/>
    </source>
</evidence>
<comment type="subcellular location">
    <subcellularLocation>
        <location evidence="1 8">Cell outer membrane</location>
        <topology evidence="1 8">Multi-pass membrane protein</topology>
    </subcellularLocation>
</comment>
<keyword evidence="7 8" id="KW-0998">Cell outer membrane</keyword>
<keyword evidence="6 8" id="KW-0472">Membrane</keyword>
<dbReference type="PROSITE" id="PS52016">
    <property type="entry name" value="TONB_DEPENDENT_REC_3"/>
    <property type="match status" value="1"/>
</dbReference>
<evidence type="ECO:0000259" key="12">
    <source>
        <dbReference type="Pfam" id="PF00593"/>
    </source>
</evidence>
<evidence type="ECO:0000256" key="5">
    <source>
        <dbReference type="ARBA" id="ARBA00023077"/>
    </source>
</evidence>
<keyword evidence="2 8" id="KW-0813">Transport</keyword>
<feature type="chain" id="PRO_5039213620" evidence="11">
    <location>
        <begin position="31"/>
        <end position="1046"/>
    </location>
</feature>
<dbReference type="Pfam" id="PF13715">
    <property type="entry name" value="CarbopepD_reg_2"/>
    <property type="match status" value="1"/>
</dbReference>
<keyword evidence="11" id="KW-0732">Signal</keyword>
<accession>A0A9D2HQ25</accession>
<feature type="signal peptide" evidence="11">
    <location>
        <begin position="1"/>
        <end position="30"/>
    </location>
</feature>
<dbReference type="InterPro" id="IPR023996">
    <property type="entry name" value="TonB-dep_OMP_SusC/RagA"/>
</dbReference>
<keyword evidence="4 8" id="KW-0812">Transmembrane</keyword>
<dbReference type="Gene3D" id="2.60.40.1120">
    <property type="entry name" value="Carboxypeptidase-like, regulatory domain"/>
    <property type="match status" value="1"/>
</dbReference>
<dbReference type="NCBIfam" id="TIGR04056">
    <property type="entry name" value="OMP_RagA_SusC"/>
    <property type="match status" value="1"/>
</dbReference>
<feature type="region of interest" description="Disordered" evidence="10">
    <location>
        <begin position="571"/>
        <end position="590"/>
    </location>
</feature>
<evidence type="ECO:0000256" key="7">
    <source>
        <dbReference type="ARBA" id="ARBA00023237"/>
    </source>
</evidence>
<sequence length="1046" mass="116464">MKKAFRKGNSAYWMLILALGVAFAPVPIWAADTDSQETAVTTVVQQSVSVSGVVKDESGEPIIGASVVDKDNPSNGVITDIDGRFKLTLSGNAFMVSYVGYVNQTISVKQGVSNYEVVLKEDAELLDEVVVVGYGVQKKANLTGSVAAVSTEDIATRVNTDVLASVQGQVPGVTIISRPGATPTINFRGRGNLGTSEPLYVIDGVVSDATMFGALDPNSIESISFLKDAASSSIYGARAAYGVVLVTTKSGKEGHMRVTYDGYVGMQTQTYIPKVLNSEWYARLSNEAALNDNPNAELPYTDEQIAMFANGTNPDMYPNTNWYDLVFDKHAVITKHTVSVNGGTDRLKYFTSLGYTHYDKFTKYAKSNRYNFLTNITADVTDWLTFRSNVKFIQHSEDNDGGGVVNMHLLTIPSVYVAKQSNGEWGSYEGGQAAALVNIQRNPLRRLEEGGWSNSTWRNTTINLGFDLKPVKGLTISGDMGYKIYDYKGKSYTASTSDVNDFVTGQPITSSGTAIANSQMTYTWQETTRLTYNAMAKYDLKIEDHTLNFLVGTAYEHYKYQQNYSYRKNFPTNSSTDMNGGSSASTDTYAEGGSNENKLMSYFGRINYNYMERYLFEFNLRADASSRFPADNRWGYFPSFSLGWRLSEEAFMESVDWVDNLKIRGSWGQLGNINNVGDYDYFATYAMGSNYNFNDAIVSGIVESKLPNYSLGWETVTITDIGLDFDLFSNRLHVVADWYNKETNDILLTRNIPVEVGNTNNMSANMGKVRNRGIELAISHNNRIGDFAYSVGFNISKNWNEVVNLGPNNPTYSGDYWIYMEGEPIGTFYGYRTDGLLTQEDIDSGNYITDGITPNAGDIKYVDLNHNGTLDDGDRTCLGSDVPDFTYGVNLNLSYKNFELSVFGQGVAGTQVHFDMENAWAFSDYASPREYHLKRWTVDNPNPNAAYPRIYSRTSAHSTFNQKFSDYWLFDSDYFRIKNITFGYNFPKSLISNWGLQALKAYIAAENPFTIRADHRMEDFDPETTSGRGVNTRGSRTFSFGVNVTF</sequence>
<dbReference type="InterPro" id="IPR012910">
    <property type="entry name" value="Plug_dom"/>
</dbReference>
<dbReference type="AlphaFoldDB" id="A0A9D2HQ25"/>
<feature type="domain" description="TonB-dependent receptor plug" evidence="13">
    <location>
        <begin position="139"/>
        <end position="243"/>
    </location>
</feature>
<dbReference type="InterPro" id="IPR036942">
    <property type="entry name" value="Beta-barrel_TonB_sf"/>
</dbReference>
<comment type="caution">
    <text evidence="14">The sequence shown here is derived from an EMBL/GenBank/DDBJ whole genome shotgun (WGS) entry which is preliminary data.</text>
</comment>
<reference evidence="14" key="2">
    <citation type="submission" date="2021-04" db="EMBL/GenBank/DDBJ databases">
        <authorList>
            <person name="Gilroy R."/>
        </authorList>
    </citation>
    <scope>NUCLEOTIDE SEQUENCE</scope>
    <source>
        <strain evidence="14">ChiHecec1B25-7008</strain>
    </source>
</reference>
<dbReference type="SUPFAM" id="SSF56935">
    <property type="entry name" value="Porins"/>
    <property type="match status" value="1"/>
</dbReference>
<dbReference type="EMBL" id="DWZE01000011">
    <property type="protein sequence ID" value="HJA82506.1"/>
    <property type="molecule type" value="Genomic_DNA"/>
</dbReference>
<evidence type="ECO:0000256" key="1">
    <source>
        <dbReference type="ARBA" id="ARBA00004571"/>
    </source>
</evidence>
<dbReference type="Pfam" id="PF00593">
    <property type="entry name" value="TonB_dep_Rec_b-barrel"/>
    <property type="match status" value="1"/>
</dbReference>
<evidence type="ECO:0000256" key="9">
    <source>
        <dbReference type="RuleBase" id="RU003357"/>
    </source>
</evidence>
<dbReference type="InterPro" id="IPR039426">
    <property type="entry name" value="TonB-dep_rcpt-like"/>
</dbReference>
<comment type="similarity">
    <text evidence="8 9">Belongs to the TonB-dependent receptor family.</text>
</comment>
<protein>
    <submittedName>
        <fullName evidence="14">TonB-dependent receptor</fullName>
    </submittedName>
</protein>
<evidence type="ECO:0000256" key="2">
    <source>
        <dbReference type="ARBA" id="ARBA00022448"/>
    </source>
</evidence>
<proteinExistence type="inferred from homology"/>
<evidence type="ECO:0000259" key="13">
    <source>
        <dbReference type="Pfam" id="PF07715"/>
    </source>
</evidence>
<dbReference type="Pfam" id="PF07715">
    <property type="entry name" value="Plug"/>
    <property type="match status" value="1"/>
</dbReference>
<evidence type="ECO:0000256" key="4">
    <source>
        <dbReference type="ARBA" id="ARBA00022692"/>
    </source>
</evidence>
<feature type="domain" description="TonB-dependent receptor-like beta-barrel" evidence="12">
    <location>
        <begin position="421"/>
        <end position="901"/>
    </location>
</feature>
<dbReference type="NCBIfam" id="TIGR04057">
    <property type="entry name" value="SusC_RagA_signa"/>
    <property type="match status" value="1"/>
</dbReference>
<dbReference type="Gene3D" id="2.40.170.20">
    <property type="entry name" value="TonB-dependent receptor, beta-barrel domain"/>
    <property type="match status" value="1"/>
</dbReference>
<keyword evidence="5 9" id="KW-0798">TonB box</keyword>
<evidence type="ECO:0000256" key="8">
    <source>
        <dbReference type="PROSITE-ProRule" id="PRU01360"/>
    </source>
</evidence>
<keyword evidence="3 8" id="KW-1134">Transmembrane beta strand</keyword>
<evidence type="ECO:0000313" key="14">
    <source>
        <dbReference type="EMBL" id="HJA82506.1"/>
    </source>
</evidence>